<evidence type="ECO:0000313" key="8">
    <source>
        <dbReference type="EMBL" id="KKY35606.1"/>
    </source>
</evidence>
<accession>A0A0G2FNI4</accession>
<feature type="transmembrane region" description="Helical" evidence="6">
    <location>
        <begin position="185"/>
        <end position="206"/>
    </location>
</feature>
<dbReference type="GO" id="GO:0016020">
    <property type="term" value="C:membrane"/>
    <property type="evidence" value="ECO:0007669"/>
    <property type="project" value="UniProtKB-SubCell"/>
</dbReference>
<gene>
    <name evidence="8" type="ORF">UCDDA912_g04387</name>
</gene>
<feature type="transmembrane region" description="Helical" evidence="6">
    <location>
        <begin position="416"/>
        <end position="437"/>
    </location>
</feature>
<feature type="transmembrane region" description="Helical" evidence="6">
    <location>
        <begin position="151"/>
        <end position="173"/>
    </location>
</feature>
<keyword evidence="9" id="KW-1185">Reference proteome</keyword>
<feature type="transmembrane region" description="Helical" evidence="6">
    <location>
        <begin position="125"/>
        <end position="145"/>
    </location>
</feature>
<evidence type="ECO:0000313" key="9">
    <source>
        <dbReference type="Proteomes" id="UP000034680"/>
    </source>
</evidence>
<feature type="transmembrane region" description="Helical" evidence="6">
    <location>
        <begin position="329"/>
        <end position="350"/>
    </location>
</feature>
<evidence type="ECO:0000259" key="7">
    <source>
        <dbReference type="PROSITE" id="PS50850"/>
    </source>
</evidence>
<organism evidence="8 9">
    <name type="scientific">Diaporthe ampelina</name>
    <dbReference type="NCBI Taxonomy" id="1214573"/>
    <lineage>
        <taxon>Eukaryota</taxon>
        <taxon>Fungi</taxon>
        <taxon>Dikarya</taxon>
        <taxon>Ascomycota</taxon>
        <taxon>Pezizomycotina</taxon>
        <taxon>Sordariomycetes</taxon>
        <taxon>Sordariomycetidae</taxon>
        <taxon>Diaporthales</taxon>
        <taxon>Diaporthaceae</taxon>
        <taxon>Diaporthe</taxon>
    </lineage>
</organism>
<feature type="transmembrane region" description="Helical" evidence="6">
    <location>
        <begin position="59"/>
        <end position="78"/>
    </location>
</feature>
<evidence type="ECO:0000256" key="5">
    <source>
        <dbReference type="ARBA" id="ARBA00023136"/>
    </source>
</evidence>
<evidence type="ECO:0000256" key="4">
    <source>
        <dbReference type="ARBA" id="ARBA00022989"/>
    </source>
</evidence>
<dbReference type="InterPro" id="IPR020846">
    <property type="entry name" value="MFS_dom"/>
</dbReference>
<evidence type="ECO:0000256" key="2">
    <source>
        <dbReference type="ARBA" id="ARBA00022448"/>
    </source>
</evidence>
<dbReference type="InterPro" id="IPR036259">
    <property type="entry name" value="MFS_trans_sf"/>
</dbReference>
<evidence type="ECO:0000256" key="6">
    <source>
        <dbReference type="SAM" id="Phobius"/>
    </source>
</evidence>
<dbReference type="PANTHER" id="PTHR43791">
    <property type="entry name" value="PERMEASE-RELATED"/>
    <property type="match status" value="1"/>
</dbReference>
<dbReference type="PANTHER" id="PTHR43791:SF58">
    <property type="entry name" value="TRANSPORTER, PUTATIVE (AFU_ORTHOLOGUE AFUA_8G04470)-RELATED"/>
    <property type="match status" value="1"/>
</dbReference>
<keyword evidence="3 6" id="KW-0812">Transmembrane</keyword>
<protein>
    <submittedName>
        <fullName evidence="8">Putative mfs transporter</fullName>
    </submittedName>
</protein>
<dbReference type="EMBL" id="LCUC01000152">
    <property type="protein sequence ID" value="KKY35606.1"/>
    <property type="molecule type" value="Genomic_DNA"/>
</dbReference>
<dbReference type="Proteomes" id="UP000034680">
    <property type="component" value="Unassembled WGS sequence"/>
</dbReference>
<reference evidence="8 9" key="2">
    <citation type="submission" date="2015-05" db="EMBL/GenBank/DDBJ databases">
        <authorList>
            <person name="Morales-Cruz A."/>
            <person name="Amrine K.C."/>
            <person name="Cantu D."/>
        </authorList>
    </citation>
    <scope>NUCLEOTIDE SEQUENCE [LARGE SCALE GENOMIC DNA]</scope>
    <source>
        <strain evidence="8">DA912</strain>
    </source>
</reference>
<dbReference type="Pfam" id="PF07690">
    <property type="entry name" value="MFS_1"/>
    <property type="match status" value="1"/>
</dbReference>
<dbReference type="InterPro" id="IPR011701">
    <property type="entry name" value="MFS"/>
</dbReference>
<proteinExistence type="predicted"/>
<feature type="transmembrane region" description="Helical" evidence="6">
    <location>
        <begin position="449"/>
        <end position="471"/>
    </location>
</feature>
<name>A0A0G2FNI4_9PEZI</name>
<dbReference type="GO" id="GO:0022857">
    <property type="term" value="F:transmembrane transporter activity"/>
    <property type="evidence" value="ECO:0007669"/>
    <property type="project" value="InterPro"/>
</dbReference>
<dbReference type="SUPFAM" id="SSF103473">
    <property type="entry name" value="MFS general substrate transporter"/>
    <property type="match status" value="1"/>
</dbReference>
<feature type="transmembrane region" description="Helical" evidence="6">
    <location>
        <begin position="382"/>
        <end position="404"/>
    </location>
</feature>
<feature type="transmembrane region" description="Helical" evidence="6">
    <location>
        <begin position="293"/>
        <end position="323"/>
    </location>
</feature>
<comment type="subcellular location">
    <subcellularLocation>
        <location evidence="1">Membrane</location>
        <topology evidence="1">Multi-pass membrane protein</topology>
    </subcellularLocation>
</comment>
<evidence type="ECO:0000256" key="3">
    <source>
        <dbReference type="ARBA" id="ARBA00022692"/>
    </source>
</evidence>
<dbReference type="PROSITE" id="PS50850">
    <property type="entry name" value="MFS"/>
    <property type="match status" value="1"/>
</dbReference>
<keyword evidence="4 6" id="KW-1133">Transmembrane helix</keyword>
<keyword evidence="5 6" id="KW-0472">Membrane</keyword>
<dbReference type="AlphaFoldDB" id="A0A0G2FNI4"/>
<comment type="caution">
    <text evidence="8">The sequence shown here is derived from an EMBL/GenBank/DDBJ whole genome shotgun (WGS) entry which is preliminary data.</text>
</comment>
<feature type="domain" description="Major facilitator superfamily (MFS) profile" evidence="7">
    <location>
        <begin position="59"/>
        <end position="479"/>
    </location>
</feature>
<feature type="transmembrane region" description="Helical" evidence="6">
    <location>
        <begin position="218"/>
        <end position="240"/>
    </location>
</feature>
<reference evidence="8 9" key="1">
    <citation type="submission" date="2015-05" db="EMBL/GenBank/DDBJ databases">
        <title>Distinctive expansion of gene families associated with plant cell wall degradation and secondary metabolism in the genomes of grapevine trunk pathogens.</title>
        <authorList>
            <person name="Lawrence D.P."/>
            <person name="Travadon R."/>
            <person name="Rolshausen P.E."/>
            <person name="Baumgartner K."/>
        </authorList>
    </citation>
    <scope>NUCLEOTIDE SEQUENCE [LARGE SCALE GENOMIC DNA]</scope>
    <source>
        <strain evidence="8">DA912</strain>
    </source>
</reference>
<feature type="transmembrane region" description="Helical" evidence="6">
    <location>
        <begin position="98"/>
        <end position="118"/>
    </location>
</feature>
<keyword evidence="2" id="KW-0813">Transport</keyword>
<dbReference type="Gene3D" id="1.20.1250.20">
    <property type="entry name" value="MFS general substrate transporter like domains"/>
    <property type="match status" value="1"/>
</dbReference>
<dbReference type="OrthoDB" id="3639251at2759"/>
<feature type="transmembrane region" description="Helical" evidence="6">
    <location>
        <begin position="357"/>
        <end position="376"/>
    </location>
</feature>
<evidence type="ECO:0000256" key="1">
    <source>
        <dbReference type="ARBA" id="ARBA00004141"/>
    </source>
</evidence>
<sequence length="494" mass="54045">MDAKVDGETPVPRAAVTDLADDCEPQSCASTVSDGGVLIDDQQHPELDKRIVRKIDLRLCTIAGILCALDLIDSGIMSSASATSMPQDIGLVGGRYSTAVWIVTLAQVAFKLPATIAMRFVGPPIFFTSVTILFGLITLCMAYVADWRQMIALRFLMGLAMSGIYPGLAYLIASWYPRKEQQLRFAYLQSGQVIIVATGSIVNYGLNFLDHSHGLRGWQWMFIVQGAITTFIGVVAYLWVPHFPEKIAKTRWFLTQAEADEVITVLDREGKDAGSPEPFTLSAILRPFLDVKIYAFSILFFLQNVVSTALSYFIPTILIGMGFTSDTSILLYAPPYYYAVIPVIITSFLADRMALRGPIIIFNALCLIVGMSMLGFPSNVAVRYVGVLFATGAYVSNWAAMNAYQMNNVTGQWKRATVAATVSGCNALGGIAGSYIFRATEAPRYPTAIWISIGSHIMIIAIIALCGGLFWRANRRARAGKGVIEGVDGFRYIY</sequence>